<dbReference type="InterPro" id="IPR016208">
    <property type="entry name" value="Ald_Oxase/xanthine_DH-like"/>
</dbReference>
<dbReference type="PANTHER" id="PTHR11908">
    <property type="entry name" value="XANTHINE DEHYDROGENASE"/>
    <property type="match status" value="1"/>
</dbReference>
<dbReference type="InterPro" id="IPR008274">
    <property type="entry name" value="AldOxase/xan_DH_MoCoBD1"/>
</dbReference>
<protein>
    <submittedName>
        <fullName evidence="2">Selenium-dependent xanthine dehydrogenase</fullName>
    </submittedName>
</protein>
<dbReference type="InterPro" id="IPR000674">
    <property type="entry name" value="Ald_Oxase/Xan_DH_a/b"/>
</dbReference>
<dbReference type="SUPFAM" id="SSF56003">
    <property type="entry name" value="Molybdenum cofactor-binding domain"/>
    <property type="match status" value="1"/>
</dbReference>
<evidence type="ECO:0000259" key="1">
    <source>
        <dbReference type="SMART" id="SM01008"/>
    </source>
</evidence>
<evidence type="ECO:0000313" key="3">
    <source>
        <dbReference type="Proteomes" id="UP001366166"/>
    </source>
</evidence>
<dbReference type="EMBL" id="AP028679">
    <property type="protein sequence ID" value="BEQ13593.1"/>
    <property type="molecule type" value="Genomic_DNA"/>
</dbReference>
<reference evidence="3" key="1">
    <citation type="journal article" date="2023" name="Arch. Microbiol.">
        <title>Desulfoferula mesophilus gen. nov. sp. nov., a mesophilic sulfate-reducing bacterium isolated from a brackish lake sediment.</title>
        <authorList>
            <person name="Watanabe T."/>
            <person name="Yabe T."/>
            <person name="Tsuji J.M."/>
            <person name="Fukui M."/>
        </authorList>
    </citation>
    <scope>NUCLEOTIDE SEQUENCE [LARGE SCALE GENOMIC DNA]</scope>
    <source>
        <strain evidence="3">12FAK</strain>
    </source>
</reference>
<dbReference type="RefSeq" id="WP_338605345.1">
    <property type="nucleotide sequence ID" value="NZ_AP028679.1"/>
</dbReference>
<dbReference type="GO" id="GO:0005506">
    <property type="term" value="F:iron ion binding"/>
    <property type="evidence" value="ECO:0007669"/>
    <property type="project" value="InterPro"/>
</dbReference>
<dbReference type="AlphaFoldDB" id="A0AAU9E8X3"/>
<organism evidence="2 3">
    <name type="scientific">Desulfoferula mesophila</name>
    <dbReference type="NCBI Taxonomy" id="3058419"/>
    <lineage>
        <taxon>Bacteria</taxon>
        <taxon>Pseudomonadati</taxon>
        <taxon>Thermodesulfobacteriota</taxon>
        <taxon>Desulfarculia</taxon>
        <taxon>Desulfarculales</taxon>
        <taxon>Desulfarculaceae</taxon>
        <taxon>Desulfoferula</taxon>
    </lineage>
</organism>
<dbReference type="GO" id="GO:0016491">
    <property type="term" value="F:oxidoreductase activity"/>
    <property type="evidence" value="ECO:0007669"/>
    <property type="project" value="InterPro"/>
</dbReference>
<dbReference type="SUPFAM" id="SSF54665">
    <property type="entry name" value="CO dehydrogenase molybdoprotein N-domain-like"/>
    <property type="match status" value="1"/>
</dbReference>
<dbReference type="KEGG" id="dmp:FAK_06590"/>
<dbReference type="InterPro" id="IPR046867">
    <property type="entry name" value="AldOxase/xan_DH_MoCoBD2"/>
</dbReference>
<gene>
    <name evidence="2" type="ORF">FAK_06590</name>
</gene>
<accession>A0AAU9E8X3</accession>
<evidence type="ECO:0000313" key="2">
    <source>
        <dbReference type="EMBL" id="BEQ13593.1"/>
    </source>
</evidence>
<sequence length="752" mass="80017">MAEDSIGRPVLKFDAWDKVTGKALYAGDHQPDSALHLAVARSKVAHAELIGLDVGAAKAAPGVVGVWTAADLPGEVMLGPRLKDEPALCVDKVRRVGDPLALVAADTLEQAQAAARLVKPDYRLLPGVFTPEESLAPGAPVVNGESNLVFERGLLRGEGAAALAGCDIVIERTYRTQMIEHAYLEPEAGLAWWEGEVLVIKLPTKHAHLDQSMLSRILALPPERLRIICATIGGYFGDKQGLSPGYFCAMATYFTGRPARMTYGREESFQTSTKRHPMVVTMTTGATKEGRLVAVKTEILADTGCYASYGPSILTRAVVHCAGPYNVPNVESHGRLVYTNNPVCGAMRGFGVPQVAIAHECQMDLVAAACGKTPAEIRRLNFLEPGDSTAAGQELTASVGITKCLEQVEQAQAQLSPHPRENDPDWLTAWGLGATYYGIGLTGLPNPGAARLVLSDQGEVTLLVGTGDGGQGASTTMKMIAAQELGLDADQVELVAGDTSTCPNSGPSTASRLTYVVGSAVQRAGAALRQRLVELAQRADGSGEASWRDGQLWMEGRAWELAQAARRLLSEPLEVEGTFDPPTRKLDPVTGQGAPYATYAFAVHAAQVAVEKLTGRLEVLRLVACHDVGKVIHPVNLAAQIQGAAMMGLGYAVSEQVLLDQGRIVNPHFLDYKLPHAWPAPEVVVRVVEDPEPTGPYGAKGVAEPALLSTAPAVHNAVAAVLGEPTYSNPVAGETLWQILNRQRRQQRMDNA</sequence>
<dbReference type="Proteomes" id="UP001366166">
    <property type="component" value="Chromosome"/>
</dbReference>
<feature type="domain" description="Aldehyde oxidase/xanthine dehydrogenase a/b hammerhead" evidence="1">
    <location>
        <begin position="20"/>
        <end position="126"/>
    </location>
</feature>
<dbReference type="Pfam" id="PF01315">
    <property type="entry name" value="Ald_Xan_dh_C"/>
    <property type="match status" value="1"/>
</dbReference>
<keyword evidence="3" id="KW-1185">Reference proteome</keyword>
<dbReference type="InterPro" id="IPR036856">
    <property type="entry name" value="Ald_Oxase/Xan_DH_a/b_sf"/>
</dbReference>
<dbReference type="PANTHER" id="PTHR11908:SF157">
    <property type="entry name" value="XANTHINE DEHYDROGENASE SUBUNIT D-RELATED"/>
    <property type="match status" value="1"/>
</dbReference>
<dbReference type="InterPro" id="IPR037165">
    <property type="entry name" value="AldOxase/xan_DH_Mopterin-bd_sf"/>
</dbReference>
<dbReference type="Pfam" id="PF20256">
    <property type="entry name" value="MoCoBD_2"/>
    <property type="match status" value="1"/>
</dbReference>
<dbReference type="SMART" id="SM01008">
    <property type="entry name" value="Ald_Xan_dh_C"/>
    <property type="match status" value="1"/>
</dbReference>
<proteinExistence type="predicted"/>
<dbReference type="Pfam" id="PF02738">
    <property type="entry name" value="MoCoBD_1"/>
    <property type="match status" value="1"/>
</dbReference>
<dbReference type="Gene3D" id="3.90.1170.50">
    <property type="entry name" value="Aldehyde oxidase/xanthine dehydrogenase, a/b hammerhead"/>
    <property type="match status" value="1"/>
</dbReference>
<dbReference type="Gene3D" id="3.30.365.10">
    <property type="entry name" value="Aldehyde oxidase/xanthine dehydrogenase, molybdopterin binding domain"/>
    <property type="match status" value="4"/>
</dbReference>
<name>A0AAU9E8X3_9BACT</name>